<dbReference type="InterPro" id="IPR011006">
    <property type="entry name" value="CheY-like_superfamily"/>
</dbReference>
<sequence>MGKARLLIVDDEESIRLLYQQEFTDEGYDVALASSGEEALEVLDKEPVDLVILDIRMKEMSGLEALQHIVKEKKNLPVILCSAYSSYQDDFSSWLADAYVIKSSDLTELKEEVKRLLEKYYGGDKA</sequence>
<proteinExistence type="predicted"/>
<gene>
    <name evidence="4" type="ORF">ENF32_04020</name>
</gene>
<organism evidence="4">
    <name type="scientific">Thermosulfidibacter takaii</name>
    <dbReference type="NCBI Taxonomy" id="412593"/>
    <lineage>
        <taxon>Bacteria</taxon>
        <taxon>Pseudomonadati</taxon>
        <taxon>Thermosulfidibacterota</taxon>
        <taxon>Thermosulfidibacteria</taxon>
        <taxon>Thermosulfidibacterales</taxon>
        <taxon>Thermosulfidibacteraceae</taxon>
    </lineage>
</organism>
<evidence type="ECO:0000256" key="1">
    <source>
        <dbReference type="ARBA" id="ARBA00022553"/>
    </source>
</evidence>
<feature type="modified residue" description="4-aspartylphosphate" evidence="2">
    <location>
        <position position="54"/>
    </location>
</feature>
<name>A0A7C0Y9B7_9BACT</name>
<dbReference type="CDD" id="cd17554">
    <property type="entry name" value="REC_TrrA-like"/>
    <property type="match status" value="1"/>
</dbReference>
<dbReference type="AlphaFoldDB" id="A0A7C0Y9B7"/>
<dbReference type="EMBL" id="DQWS01000152">
    <property type="protein sequence ID" value="HDD53216.1"/>
    <property type="molecule type" value="Genomic_DNA"/>
</dbReference>
<dbReference type="PANTHER" id="PTHR44591:SF18">
    <property type="entry name" value="REGULATORY PROTEIN"/>
    <property type="match status" value="1"/>
</dbReference>
<dbReference type="PANTHER" id="PTHR44591">
    <property type="entry name" value="STRESS RESPONSE REGULATOR PROTEIN 1"/>
    <property type="match status" value="1"/>
</dbReference>
<dbReference type="InterPro" id="IPR050595">
    <property type="entry name" value="Bact_response_regulator"/>
</dbReference>
<accession>A0A7C0Y9B7</accession>
<evidence type="ECO:0000259" key="3">
    <source>
        <dbReference type="PROSITE" id="PS50110"/>
    </source>
</evidence>
<feature type="domain" description="Response regulatory" evidence="3">
    <location>
        <begin position="5"/>
        <end position="117"/>
    </location>
</feature>
<dbReference type="SMART" id="SM00448">
    <property type="entry name" value="REC"/>
    <property type="match status" value="1"/>
</dbReference>
<protein>
    <submittedName>
        <fullName evidence="4">Response regulator</fullName>
    </submittedName>
</protein>
<dbReference type="Pfam" id="PF00072">
    <property type="entry name" value="Response_reg"/>
    <property type="match status" value="1"/>
</dbReference>
<evidence type="ECO:0000256" key="2">
    <source>
        <dbReference type="PROSITE-ProRule" id="PRU00169"/>
    </source>
</evidence>
<evidence type="ECO:0000313" key="4">
    <source>
        <dbReference type="EMBL" id="HDD53216.1"/>
    </source>
</evidence>
<dbReference type="Gene3D" id="3.40.50.2300">
    <property type="match status" value="1"/>
</dbReference>
<reference evidence="4" key="1">
    <citation type="journal article" date="2020" name="mSystems">
        <title>Genome- and Community-Level Interaction Insights into Carbon Utilization and Element Cycling Functions of Hydrothermarchaeota in Hydrothermal Sediment.</title>
        <authorList>
            <person name="Zhou Z."/>
            <person name="Liu Y."/>
            <person name="Xu W."/>
            <person name="Pan J."/>
            <person name="Luo Z.H."/>
            <person name="Li M."/>
        </authorList>
    </citation>
    <scope>NUCLEOTIDE SEQUENCE [LARGE SCALE GENOMIC DNA]</scope>
    <source>
        <strain evidence="4">HyVt-115</strain>
    </source>
</reference>
<dbReference type="Proteomes" id="UP000885690">
    <property type="component" value="Unassembled WGS sequence"/>
</dbReference>
<dbReference type="SUPFAM" id="SSF52172">
    <property type="entry name" value="CheY-like"/>
    <property type="match status" value="1"/>
</dbReference>
<dbReference type="GO" id="GO:0000160">
    <property type="term" value="P:phosphorelay signal transduction system"/>
    <property type="evidence" value="ECO:0007669"/>
    <property type="project" value="InterPro"/>
</dbReference>
<keyword evidence="1 2" id="KW-0597">Phosphoprotein</keyword>
<dbReference type="PROSITE" id="PS50110">
    <property type="entry name" value="RESPONSE_REGULATORY"/>
    <property type="match status" value="1"/>
</dbReference>
<comment type="caution">
    <text evidence="4">The sequence shown here is derived from an EMBL/GenBank/DDBJ whole genome shotgun (WGS) entry which is preliminary data.</text>
</comment>
<dbReference type="InterPro" id="IPR001789">
    <property type="entry name" value="Sig_transdc_resp-reg_receiver"/>
</dbReference>